<proteinExistence type="predicted"/>
<accession>A0ABS2FJ43</accession>
<evidence type="ECO:0000313" key="6">
    <source>
        <dbReference type="Proteomes" id="UP000767334"/>
    </source>
</evidence>
<keyword evidence="6" id="KW-1185">Reference proteome</keyword>
<gene>
    <name evidence="5" type="ORF">H6A19_14840</name>
</gene>
<dbReference type="RefSeq" id="WP_133016631.1">
    <property type="nucleotide sequence ID" value="NZ_JACJLL010000132.1"/>
</dbReference>
<name>A0ABS2FJ43_9CLOT</name>
<protein>
    <submittedName>
        <fullName evidence="5">Helix-turn-helix transcriptional regulator</fullName>
    </submittedName>
</protein>
<evidence type="ECO:0000259" key="4">
    <source>
        <dbReference type="PROSITE" id="PS01124"/>
    </source>
</evidence>
<keyword evidence="1" id="KW-0805">Transcription regulation</keyword>
<dbReference type="InterPro" id="IPR003313">
    <property type="entry name" value="AraC-bd"/>
</dbReference>
<dbReference type="Gene3D" id="2.60.120.10">
    <property type="entry name" value="Jelly Rolls"/>
    <property type="match status" value="1"/>
</dbReference>
<dbReference type="EMBL" id="JACJLL010000132">
    <property type="protein sequence ID" value="MBM6820590.1"/>
    <property type="molecule type" value="Genomic_DNA"/>
</dbReference>
<evidence type="ECO:0000256" key="2">
    <source>
        <dbReference type="ARBA" id="ARBA00023125"/>
    </source>
</evidence>
<dbReference type="Pfam" id="PF02311">
    <property type="entry name" value="AraC_binding"/>
    <property type="match status" value="1"/>
</dbReference>
<dbReference type="InterPro" id="IPR018060">
    <property type="entry name" value="HTH_AraC"/>
</dbReference>
<dbReference type="SMART" id="SM00342">
    <property type="entry name" value="HTH_ARAC"/>
    <property type="match status" value="1"/>
</dbReference>
<dbReference type="PRINTS" id="PR00032">
    <property type="entry name" value="HTHARAC"/>
</dbReference>
<dbReference type="Pfam" id="PF12833">
    <property type="entry name" value="HTH_18"/>
    <property type="match status" value="1"/>
</dbReference>
<dbReference type="InterPro" id="IPR009057">
    <property type="entry name" value="Homeodomain-like_sf"/>
</dbReference>
<dbReference type="PROSITE" id="PS01124">
    <property type="entry name" value="HTH_ARAC_FAMILY_2"/>
    <property type="match status" value="1"/>
</dbReference>
<dbReference type="InterPro" id="IPR018062">
    <property type="entry name" value="HTH_AraC-typ_CS"/>
</dbReference>
<evidence type="ECO:0000256" key="3">
    <source>
        <dbReference type="ARBA" id="ARBA00023163"/>
    </source>
</evidence>
<evidence type="ECO:0000256" key="1">
    <source>
        <dbReference type="ARBA" id="ARBA00023015"/>
    </source>
</evidence>
<keyword evidence="2" id="KW-0238">DNA-binding</keyword>
<dbReference type="SUPFAM" id="SSF46689">
    <property type="entry name" value="Homeodomain-like"/>
    <property type="match status" value="2"/>
</dbReference>
<dbReference type="InterPro" id="IPR020449">
    <property type="entry name" value="Tscrpt_reg_AraC-type_HTH"/>
</dbReference>
<dbReference type="InterPro" id="IPR014710">
    <property type="entry name" value="RmlC-like_jellyroll"/>
</dbReference>
<comment type="caution">
    <text evidence="5">The sequence shown here is derived from an EMBL/GenBank/DDBJ whole genome shotgun (WGS) entry which is preliminary data.</text>
</comment>
<dbReference type="Gene3D" id="1.10.10.60">
    <property type="entry name" value="Homeodomain-like"/>
    <property type="match status" value="2"/>
</dbReference>
<dbReference type="PROSITE" id="PS00041">
    <property type="entry name" value="HTH_ARAC_FAMILY_1"/>
    <property type="match status" value="1"/>
</dbReference>
<feature type="domain" description="HTH araC/xylS-type" evidence="4">
    <location>
        <begin position="195"/>
        <end position="293"/>
    </location>
</feature>
<dbReference type="PANTHER" id="PTHR43280:SF28">
    <property type="entry name" value="HTH-TYPE TRANSCRIPTIONAL ACTIVATOR RHAS"/>
    <property type="match status" value="1"/>
</dbReference>
<keyword evidence="3" id="KW-0804">Transcription</keyword>
<evidence type="ECO:0000313" key="5">
    <source>
        <dbReference type="EMBL" id="MBM6820590.1"/>
    </source>
</evidence>
<organism evidence="5 6">
    <name type="scientific">Clostridium saudiense</name>
    <dbReference type="NCBI Taxonomy" id="1414720"/>
    <lineage>
        <taxon>Bacteria</taxon>
        <taxon>Bacillati</taxon>
        <taxon>Bacillota</taxon>
        <taxon>Clostridia</taxon>
        <taxon>Eubacteriales</taxon>
        <taxon>Clostridiaceae</taxon>
        <taxon>Clostridium</taxon>
    </lineage>
</organism>
<dbReference type="SUPFAM" id="SSF51215">
    <property type="entry name" value="Regulatory protein AraC"/>
    <property type="match status" value="1"/>
</dbReference>
<sequence>MNNLDFTNLKENITHGDFILPFSIYKGTMSTSFPSIATHWHEEIEVIIVLDGKCDYRINLDSFVINKGDILIIGSQSLHSLTSIPNENMTWASFVFNINMLKSSNTDGTLLKYIAPLLNHEHQLPIIIKDNIDCYSKIFDVIENIIYCYYEKDIAYELELKSLLFKFFSLLYKNNLIEKHQSKNNLTINTTDKIKLVLNYINDHYSEDISINTLADLCQYSEYHFMRFFKKHIGLTCIQYINNLRLEKSSILLTSTNNAIMDISLEVGFDNLSYFNKLFKRKYNLTPKEFRTINSTIFK</sequence>
<dbReference type="InterPro" id="IPR037923">
    <property type="entry name" value="HTH-like"/>
</dbReference>
<dbReference type="Proteomes" id="UP000767334">
    <property type="component" value="Unassembled WGS sequence"/>
</dbReference>
<reference evidence="5 6" key="1">
    <citation type="journal article" date="2021" name="Sci. Rep.">
        <title>The distribution of antibiotic resistance genes in chicken gut microbiota commensals.</title>
        <authorList>
            <person name="Juricova H."/>
            <person name="Matiasovicova J."/>
            <person name="Kubasova T."/>
            <person name="Cejkova D."/>
            <person name="Rychlik I."/>
        </authorList>
    </citation>
    <scope>NUCLEOTIDE SEQUENCE [LARGE SCALE GENOMIC DNA]</scope>
    <source>
        <strain evidence="5 6">An435</strain>
    </source>
</reference>
<dbReference type="PANTHER" id="PTHR43280">
    <property type="entry name" value="ARAC-FAMILY TRANSCRIPTIONAL REGULATOR"/>
    <property type="match status" value="1"/>
</dbReference>